<dbReference type="EMBL" id="JARBDR010000342">
    <property type="protein sequence ID" value="KAJ8314035.1"/>
    <property type="molecule type" value="Genomic_DNA"/>
</dbReference>
<comment type="caution">
    <text evidence="2">The sequence shown here is derived from an EMBL/GenBank/DDBJ whole genome shotgun (WGS) entry which is preliminary data.</text>
</comment>
<dbReference type="Gene3D" id="3.30.70.1820">
    <property type="entry name" value="L1 transposable element, RRM domain"/>
    <property type="match status" value="1"/>
</dbReference>
<evidence type="ECO:0000313" key="3">
    <source>
        <dbReference type="Proteomes" id="UP001217089"/>
    </source>
</evidence>
<evidence type="ECO:0000313" key="2">
    <source>
        <dbReference type="EMBL" id="KAJ8314035.1"/>
    </source>
</evidence>
<feature type="region of interest" description="Disordered" evidence="1">
    <location>
        <begin position="40"/>
        <end position="64"/>
    </location>
</feature>
<reference evidence="2 3" key="1">
    <citation type="submission" date="2022-12" db="EMBL/GenBank/DDBJ databases">
        <title>Chromosome-level genome of Tegillarca granosa.</title>
        <authorList>
            <person name="Kim J."/>
        </authorList>
    </citation>
    <scope>NUCLEOTIDE SEQUENCE [LARGE SCALE GENOMIC DNA]</scope>
    <source>
        <strain evidence="2">Teg-2019</strain>
        <tissue evidence="2">Adductor muscle</tissue>
    </source>
</reference>
<name>A0ABQ9FCN3_TEGGR</name>
<keyword evidence="3" id="KW-1185">Reference proteome</keyword>
<accession>A0ABQ9FCN3</accession>
<organism evidence="2 3">
    <name type="scientific">Tegillarca granosa</name>
    <name type="common">Malaysian cockle</name>
    <name type="synonym">Anadara granosa</name>
    <dbReference type="NCBI Taxonomy" id="220873"/>
    <lineage>
        <taxon>Eukaryota</taxon>
        <taxon>Metazoa</taxon>
        <taxon>Spiralia</taxon>
        <taxon>Lophotrochozoa</taxon>
        <taxon>Mollusca</taxon>
        <taxon>Bivalvia</taxon>
        <taxon>Autobranchia</taxon>
        <taxon>Pteriomorphia</taxon>
        <taxon>Arcoida</taxon>
        <taxon>Arcoidea</taxon>
        <taxon>Arcidae</taxon>
        <taxon>Tegillarca</taxon>
    </lineage>
</organism>
<protein>
    <submittedName>
        <fullName evidence="2">Uncharacterized protein</fullName>
    </submittedName>
</protein>
<evidence type="ECO:0000256" key="1">
    <source>
        <dbReference type="SAM" id="MobiDB-lite"/>
    </source>
</evidence>
<dbReference type="Proteomes" id="UP001217089">
    <property type="component" value="Unassembled WGS sequence"/>
</dbReference>
<proteinExistence type="predicted"/>
<sequence>MPRKRKKKRSGSPQLTVHSYFTRKSIVCLPLSSNMVAPTATNSDTNISGEVCTDTSKNSESSSQIVTTNDAEILKSDSNSVEKFRSRRYNLLLNGIPETKTDNTEDVFCKFVVSNLKIKEDTVDDILISNCHGILRNPENMYKVKAQNAILVKFVCFDRNLVLKHSKNLMKQSHMIVRTHLSNELKVKRASLSRKAYKLRRENNLKTRLRENNKEVCIEIRNDNTQPWSKLTRQKN</sequence>
<gene>
    <name evidence="2" type="ORF">KUTeg_008596</name>
</gene>